<feature type="compositionally biased region" description="Polar residues" evidence="1">
    <location>
        <begin position="147"/>
        <end position="166"/>
    </location>
</feature>
<feature type="compositionally biased region" description="Polar residues" evidence="1">
    <location>
        <begin position="91"/>
        <end position="102"/>
    </location>
</feature>
<feature type="region of interest" description="Disordered" evidence="1">
    <location>
        <begin position="1"/>
        <end position="117"/>
    </location>
</feature>
<organism evidence="2 3">
    <name type="scientific">Saccharomyces pastorianus</name>
    <name type="common">Lager yeast</name>
    <name type="synonym">Saccharomyces cerevisiae x Saccharomyces eubayanus</name>
    <dbReference type="NCBI Taxonomy" id="27292"/>
    <lineage>
        <taxon>Eukaryota</taxon>
        <taxon>Fungi</taxon>
        <taxon>Dikarya</taxon>
        <taxon>Ascomycota</taxon>
        <taxon>Saccharomycotina</taxon>
        <taxon>Saccharomycetes</taxon>
        <taxon>Saccharomycetales</taxon>
        <taxon>Saccharomycetaceae</taxon>
        <taxon>Saccharomyces</taxon>
    </lineage>
</organism>
<protein>
    <submittedName>
        <fullName evidence="2">Pbp1p binding protein</fullName>
    </submittedName>
</protein>
<feature type="region of interest" description="Disordered" evidence="1">
    <location>
        <begin position="147"/>
        <end position="169"/>
    </location>
</feature>
<accession>A0A6C1DNP9</accession>
<evidence type="ECO:0000313" key="2">
    <source>
        <dbReference type="EMBL" id="QID78485.1"/>
    </source>
</evidence>
<dbReference type="AlphaFoldDB" id="A0A6C1DNP9"/>
<evidence type="ECO:0000313" key="3">
    <source>
        <dbReference type="Proteomes" id="UP000501346"/>
    </source>
</evidence>
<sequence>MTTTSTTSVDGRTSSTLKATLSASGPNSNGPTPAVLPQKPKLTGWVQAAAKALPRQQQQQQQARKDDSVAVQPANTKTKTIASTAPPANIKGSSTANGSSTNKKFKRANKQPYNREEVRSYMHKLFQSYTAGEKSHSTKTYKQVLSETASGRVSTATDWGTVSSSKNKNKKYGCLSDIAKVLRNQ</sequence>
<feature type="compositionally biased region" description="Low complexity" evidence="1">
    <location>
        <begin position="1"/>
        <end position="24"/>
    </location>
</feature>
<proteinExistence type="predicted"/>
<keyword evidence="3" id="KW-1185">Reference proteome</keyword>
<dbReference type="EMBL" id="CP048985">
    <property type="protein sequence ID" value="QID78485.1"/>
    <property type="molecule type" value="Genomic_DNA"/>
</dbReference>
<feature type="compositionally biased region" description="Low complexity" evidence="1">
    <location>
        <begin position="47"/>
        <end position="62"/>
    </location>
</feature>
<dbReference type="OrthoDB" id="4036571at2759"/>
<reference evidence="2 3" key="1">
    <citation type="journal article" date="2019" name="BMC Genomics">
        <title>Chromosome level assembly and comparative genome analysis confirm lager-brewing yeasts originated from a single hybridization.</title>
        <authorList>
            <person name="Salazar A.N."/>
            <person name="Gorter de Vries A.R."/>
            <person name="van den Broek M."/>
            <person name="Brouwers N."/>
            <person name="de la Torre Cortes P."/>
            <person name="Kuijpers N.G.A."/>
            <person name="Daran J.G."/>
            <person name="Abeel T."/>
        </authorList>
    </citation>
    <scope>NUCLEOTIDE SEQUENCE [LARGE SCALE GENOMIC DNA]</scope>
    <source>
        <strain evidence="2 3">CBS 1483</strain>
    </source>
</reference>
<gene>
    <name evidence="2" type="primary">PBP4</name>
    <name evidence="2" type="ORF">GRS66_000692</name>
</gene>
<feature type="compositionally biased region" description="Polar residues" evidence="1">
    <location>
        <begin position="73"/>
        <end position="83"/>
    </location>
</feature>
<name>A0A6C1DNP9_SACPS</name>
<dbReference type="Proteomes" id="UP000501346">
    <property type="component" value="Chromosome ScIV"/>
</dbReference>
<evidence type="ECO:0000256" key="1">
    <source>
        <dbReference type="SAM" id="MobiDB-lite"/>
    </source>
</evidence>